<gene>
    <name evidence="1" type="ORF">JM946_19325</name>
</gene>
<dbReference type="EMBL" id="JAEVLS010000004">
    <property type="protein sequence ID" value="MBM0106892.1"/>
    <property type="molecule type" value="Genomic_DNA"/>
</dbReference>
<dbReference type="RefSeq" id="WP_203169007.1">
    <property type="nucleotide sequence ID" value="NZ_JAEVLS010000004.1"/>
</dbReference>
<name>A0ABS1X104_9GAMM</name>
<sequence length="102" mass="11083">MAPDLEEAVRLIEQATSVAMERAARADASRFIVSLDHAIVGGASAEFIRDGAFLHVRLLARNDAAYRSMWTHRAELEERLGASTGLVARVEIIEGYGDGRSA</sequence>
<protein>
    <recommendedName>
        <fullName evidence="3">DUF721 domain-containing protein</fullName>
    </recommendedName>
</protein>
<dbReference type="Proteomes" id="UP000661077">
    <property type="component" value="Unassembled WGS sequence"/>
</dbReference>
<evidence type="ECO:0008006" key="3">
    <source>
        <dbReference type="Google" id="ProtNLM"/>
    </source>
</evidence>
<organism evidence="1 2">
    <name type="scientific">Steroidobacter gossypii</name>
    <dbReference type="NCBI Taxonomy" id="2805490"/>
    <lineage>
        <taxon>Bacteria</taxon>
        <taxon>Pseudomonadati</taxon>
        <taxon>Pseudomonadota</taxon>
        <taxon>Gammaproteobacteria</taxon>
        <taxon>Steroidobacterales</taxon>
        <taxon>Steroidobacteraceae</taxon>
        <taxon>Steroidobacter</taxon>
    </lineage>
</organism>
<evidence type="ECO:0000313" key="1">
    <source>
        <dbReference type="EMBL" id="MBM0106892.1"/>
    </source>
</evidence>
<proteinExistence type="predicted"/>
<evidence type="ECO:0000313" key="2">
    <source>
        <dbReference type="Proteomes" id="UP000661077"/>
    </source>
</evidence>
<reference evidence="1 2" key="1">
    <citation type="journal article" date="2021" name="Int. J. Syst. Evol. Microbiol.">
        <title>Steroidobacter gossypii sp. nov., isolated from soil of cotton cropping field.</title>
        <authorList>
            <person name="Huang R."/>
            <person name="Yang S."/>
            <person name="Zhen C."/>
            <person name="Liu W."/>
        </authorList>
    </citation>
    <scope>NUCLEOTIDE SEQUENCE [LARGE SCALE GENOMIC DNA]</scope>
    <source>
        <strain evidence="1 2">S1-65</strain>
    </source>
</reference>
<comment type="caution">
    <text evidence="1">The sequence shown here is derived from an EMBL/GenBank/DDBJ whole genome shotgun (WGS) entry which is preliminary data.</text>
</comment>
<keyword evidence="2" id="KW-1185">Reference proteome</keyword>
<accession>A0ABS1X104</accession>